<dbReference type="UniPathway" id="UPA00253">
    <property type="reaction ID" value="UER00331"/>
</dbReference>
<sequence>MFKYNGLERGLREAIGSFLDEDLGRGDITGEAIFPATQQGSAVFIAKETMVTSGIEQIAPLVFTCRNPEIAAQPLVADGTRVGSGDLLLRLSGPIRDLLAAERVALNLCQRLCGIATLTARFVEQVRDLPVVILDTRKTTPGLRTLERAAVRAGGGHNHRFNLNDGILIKDNHIAAAGSILMAVEKVRAGNPNRLPVEVECETLAQVEEALAAQTEIIMLDNMTPAMMAQAVELVRGRALLEASGGVNLENVRRIAETGVDRISIGALTHSAPARDISMEMV</sequence>
<dbReference type="AlphaFoldDB" id="A0A7C2TIJ4"/>
<dbReference type="EMBL" id="DSDS01000017">
    <property type="protein sequence ID" value="HET97245.1"/>
    <property type="molecule type" value="Genomic_DNA"/>
</dbReference>
<comment type="subunit">
    <text evidence="4">Hexamer formed by 3 homodimers.</text>
</comment>
<dbReference type="Pfam" id="PF01729">
    <property type="entry name" value="QRPTase_C"/>
    <property type="match status" value="1"/>
</dbReference>
<dbReference type="Gene3D" id="3.90.1170.20">
    <property type="entry name" value="Quinolinate phosphoribosyl transferase, N-terminal domain"/>
    <property type="match status" value="1"/>
</dbReference>
<dbReference type="InterPro" id="IPR002638">
    <property type="entry name" value="Quinolinate_PRibosylTrfase_C"/>
</dbReference>
<comment type="similarity">
    <text evidence="3 12">Belongs to the NadC/ModD family.</text>
</comment>
<dbReference type="PANTHER" id="PTHR32179">
    <property type="entry name" value="NICOTINATE-NUCLEOTIDE PYROPHOSPHORYLASE [CARBOXYLATING]"/>
    <property type="match status" value="1"/>
</dbReference>
<evidence type="ECO:0000256" key="2">
    <source>
        <dbReference type="ARBA" id="ARBA00004893"/>
    </source>
</evidence>
<dbReference type="EC" id="2.4.2.19" evidence="5"/>
<dbReference type="InterPro" id="IPR022412">
    <property type="entry name" value="Quinolinate_PRibosylTrfase_N"/>
</dbReference>
<dbReference type="Gene3D" id="3.20.20.70">
    <property type="entry name" value="Aldolase class I"/>
    <property type="match status" value="1"/>
</dbReference>
<dbReference type="InterPro" id="IPR036068">
    <property type="entry name" value="Nicotinate_pribotase-like_C"/>
</dbReference>
<dbReference type="FunFam" id="3.90.1170.20:FF:000001">
    <property type="entry name" value="Nicotinate-nucleotide diphosphorylase (Carboxylating)"/>
    <property type="match status" value="1"/>
</dbReference>
<feature type="binding site" evidence="13">
    <location>
        <begin position="136"/>
        <end position="138"/>
    </location>
    <ligand>
        <name>substrate</name>
    </ligand>
</feature>
<feature type="binding site" evidence="13">
    <location>
        <position position="170"/>
    </location>
    <ligand>
        <name>substrate</name>
    </ligand>
</feature>
<dbReference type="SUPFAM" id="SSF51690">
    <property type="entry name" value="Nicotinate/Quinolinate PRTase C-terminal domain-like"/>
    <property type="match status" value="1"/>
</dbReference>
<evidence type="ECO:0000256" key="12">
    <source>
        <dbReference type="PIRNR" id="PIRNR006250"/>
    </source>
</evidence>
<reference evidence="16" key="1">
    <citation type="journal article" date="2020" name="mSystems">
        <title>Genome- and Community-Level Interaction Insights into Carbon Utilization and Element Cycling Functions of Hydrothermarchaeota in Hydrothermal Sediment.</title>
        <authorList>
            <person name="Zhou Z."/>
            <person name="Liu Y."/>
            <person name="Xu W."/>
            <person name="Pan J."/>
            <person name="Luo Z.H."/>
            <person name="Li M."/>
        </authorList>
    </citation>
    <scope>NUCLEOTIDE SEQUENCE [LARGE SCALE GENOMIC DNA]</scope>
    <source>
        <strain evidence="16">SpSt-1224</strain>
    </source>
</reference>
<evidence type="ECO:0000313" key="16">
    <source>
        <dbReference type="EMBL" id="HET97245.1"/>
    </source>
</evidence>
<comment type="caution">
    <text evidence="16">The sequence shown here is derived from an EMBL/GenBank/DDBJ whole genome shotgun (WGS) entry which is preliminary data.</text>
</comment>
<evidence type="ECO:0000256" key="5">
    <source>
        <dbReference type="ARBA" id="ARBA00011944"/>
    </source>
</evidence>
<dbReference type="GO" id="GO:0005737">
    <property type="term" value="C:cytoplasm"/>
    <property type="evidence" value="ECO:0007669"/>
    <property type="project" value="TreeGrafter"/>
</dbReference>
<comment type="function">
    <text evidence="1">Involved in the catabolism of quinolinic acid (QA).</text>
</comment>
<dbReference type="GO" id="GO:0004514">
    <property type="term" value="F:nicotinate-nucleotide diphosphorylase (carboxylating) activity"/>
    <property type="evidence" value="ECO:0007669"/>
    <property type="project" value="UniProtKB-EC"/>
</dbReference>
<gene>
    <name evidence="16" type="primary">nadC</name>
    <name evidence="16" type="ORF">ENN98_00795</name>
</gene>
<name>A0A7C2TIJ4_9BACT</name>
<evidence type="ECO:0000259" key="15">
    <source>
        <dbReference type="Pfam" id="PF02749"/>
    </source>
</evidence>
<feature type="domain" description="Quinolinate phosphoribosyl transferase N-terminal" evidence="15">
    <location>
        <begin position="27"/>
        <end position="113"/>
    </location>
</feature>
<evidence type="ECO:0000256" key="10">
    <source>
        <dbReference type="ARBA" id="ARBA00047445"/>
    </source>
</evidence>
<dbReference type="InterPro" id="IPR004393">
    <property type="entry name" value="NadC"/>
</dbReference>
<dbReference type="PANTHER" id="PTHR32179:SF3">
    <property type="entry name" value="NICOTINATE-NUCLEOTIDE PYROPHOSPHORYLASE [CARBOXYLATING]"/>
    <property type="match status" value="1"/>
</dbReference>
<feature type="binding site" evidence="13">
    <location>
        <position position="221"/>
    </location>
    <ligand>
        <name>substrate</name>
    </ligand>
</feature>
<feature type="binding site" evidence="13">
    <location>
        <position position="200"/>
    </location>
    <ligand>
        <name>substrate</name>
    </ligand>
</feature>
<evidence type="ECO:0000256" key="8">
    <source>
        <dbReference type="ARBA" id="ARBA00022679"/>
    </source>
</evidence>
<feature type="binding site" evidence="13">
    <location>
        <position position="160"/>
    </location>
    <ligand>
        <name>substrate</name>
    </ligand>
</feature>
<evidence type="ECO:0000256" key="13">
    <source>
        <dbReference type="PIRSR" id="PIRSR006250-1"/>
    </source>
</evidence>
<evidence type="ECO:0000256" key="11">
    <source>
        <dbReference type="ARBA" id="ARBA00069173"/>
    </source>
</evidence>
<evidence type="ECO:0000256" key="6">
    <source>
        <dbReference type="ARBA" id="ARBA00022642"/>
    </source>
</evidence>
<dbReference type="NCBIfam" id="TIGR00078">
    <property type="entry name" value="nadC"/>
    <property type="match status" value="1"/>
</dbReference>
<comment type="pathway">
    <text evidence="2">Cofactor biosynthesis; NAD(+) biosynthesis; nicotinate D-ribonucleotide from quinolinate: step 1/1.</text>
</comment>
<dbReference type="SUPFAM" id="SSF54675">
    <property type="entry name" value="Nicotinate/Quinolinate PRTase N-terminal domain-like"/>
    <property type="match status" value="1"/>
</dbReference>
<keyword evidence="6" id="KW-0662">Pyridine nucleotide biosynthesis</keyword>
<evidence type="ECO:0000259" key="14">
    <source>
        <dbReference type="Pfam" id="PF01729"/>
    </source>
</evidence>
<dbReference type="InterPro" id="IPR013785">
    <property type="entry name" value="Aldolase_TIM"/>
</dbReference>
<dbReference type="PIRSF" id="PIRSF006250">
    <property type="entry name" value="NadC_ModD"/>
    <property type="match status" value="1"/>
</dbReference>
<dbReference type="CDD" id="cd01572">
    <property type="entry name" value="QPRTase"/>
    <property type="match status" value="1"/>
</dbReference>
<evidence type="ECO:0000256" key="1">
    <source>
        <dbReference type="ARBA" id="ARBA00003237"/>
    </source>
</evidence>
<evidence type="ECO:0000256" key="7">
    <source>
        <dbReference type="ARBA" id="ARBA00022676"/>
    </source>
</evidence>
<dbReference type="Proteomes" id="UP000885986">
    <property type="component" value="Unassembled WGS sequence"/>
</dbReference>
<organism evidence="16">
    <name type="scientific">Desulfurivibrio alkaliphilus</name>
    <dbReference type="NCBI Taxonomy" id="427923"/>
    <lineage>
        <taxon>Bacteria</taxon>
        <taxon>Pseudomonadati</taxon>
        <taxon>Thermodesulfobacteriota</taxon>
        <taxon>Desulfobulbia</taxon>
        <taxon>Desulfobulbales</taxon>
        <taxon>Desulfobulbaceae</taxon>
        <taxon>Desulfurivibrio</taxon>
    </lineage>
</organism>
<feature type="binding site" evidence="13">
    <location>
        <begin position="265"/>
        <end position="267"/>
    </location>
    <ligand>
        <name>substrate</name>
    </ligand>
</feature>
<protein>
    <recommendedName>
        <fullName evidence="11">Probable nicotinate-nucleotide pyrophosphorylase [carboxylating]</fullName>
        <ecNumber evidence="5">2.4.2.19</ecNumber>
    </recommendedName>
    <alternativeName>
        <fullName evidence="9">Quinolinate phosphoribosyltransferase [decarboxylating]</fullName>
    </alternativeName>
</protein>
<accession>A0A7C2TIJ4</accession>
<feature type="binding site" evidence="13">
    <location>
        <begin position="244"/>
        <end position="246"/>
    </location>
    <ligand>
        <name>substrate</name>
    </ligand>
</feature>
<dbReference type="InterPro" id="IPR027277">
    <property type="entry name" value="NadC/ModD"/>
</dbReference>
<evidence type="ECO:0000256" key="9">
    <source>
        <dbReference type="ARBA" id="ARBA00033102"/>
    </source>
</evidence>
<evidence type="ECO:0000256" key="4">
    <source>
        <dbReference type="ARBA" id="ARBA00011218"/>
    </source>
</evidence>
<feature type="domain" description="Quinolinate phosphoribosyl transferase C-terminal" evidence="14">
    <location>
        <begin position="115"/>
        <end position="280"/>
    </location>
</feature>
<proteinExistence type="inferred from homology"/>
<dbReference type="Pfam" id="PF02749">
    <property type="entry name" value="QRPTase_N"/>
    <property type="match status" value="1"/>
</dbReference>
<feature type="binding site" evidence="13">
    <location>
        <position position="103"/>
    </location>
    <ligand>
        <name>substrate</name>
    </ligand>
</feature>
<comment type="catalytic activity">
    <reaction evidence="10">
        <text>nicotinate beta-D-ribonucleotide + CO2 + diphosphate = quinolinate + 5-phospho-alpha-D-ribose 1-diphosphate + 2 H(+)</text>
        <dbReference type="Rhea" id="RHEA:12733"/>
        <dbReference type="ChEBI" id="CHEBI:15378"/>
        <dbReference type="ChEBI" id="CHEBI:16526"/>
        <dbReference type="ChEBI" id="CHEBI:29959"/>
        <dbReference type="ChEBI" id="CHEBI:33019"/>
        <dbReference type="ChEBI" id="CHEBI:57502"/>
        <dbReference type="ChEBI" id="CHEBI:58017"/>
        <dbReference type="EC" id="2.4.2.19"/>
    </reaction>
</comment>
<dbReference type="GO" id="GO:0034213">
    <property type="term" value="P:quinolinate catabolic process"/>
    <property type="evidence" value="ECO:0007669"/>
    <property type="project" value="TreeGrafter"/>
</dbReference>
<keyword evidence="7 12" id="KW-0328">Glycosyltransferase</keyword>
<dbReference type="GO" id="GO:0009435">
    <property type="term" value="P:NAD+ biosynthetic process"/>
    <property type="evidence" value="ECO:0007669"/>
    <property type="project" value="UniProtKB-UniPathway"/>
</dbReference>
<dbReference type="FunFam" id="3.20.20.70:FF:000030">
    <property type="entry name" value="Nicotinate-nucleotide pyrophosphorylase, carboxylating"/>
    <property type="match status" value="1"/>
</dbReference>
<keyword evidence="8 12" id="KW-0808">Transferase</keyword>
<dbReference type="InterPro" id="IPR037128">
    <property type="entry name" value="Quinolinate_PRibosylTase_N_sf"/>
</dbReference>
<evidence type="ECO:0000256" key="3">
    <source>
        <dbReference type="ARBA" id="ARBA00009400"/>
    </source>
</evidence>